<comment type="similarity">
    <text evidence="2">Belongs to the peptidase A22B family.</text>
</comment>
<keyword evidence="7 9" id="KW-0472">Membrane</keyword>
<dbReference type="PANTHER" id="PTHR12174">
    <property type="entry name" value="SIGNAL PEPTIDE PEPTIDASE"/>
    <property type="match status" value="1"/>
</dbReference>
<dbReference type="GO" id="GO:0098553">
    <property type="term" value="C:lumenal side of endoplasmic reticulum membrane"/>
    <property type="evidence" value="ECO:0007669"/>
    <property type="project" value="TreeGrafter"/>
</dbReference>
<feature type="compositionally biased region" description="Basic and acidic residues" evidence="8">
    <location>
        <begin position="519"/>
        <end position="542"/>
    </location>
</feature>
<feature type="transmembrane region" description="Helical" evidence="9">
    <location>
        <begin position="29"/>
        <end position="48"/>
    </location>
</feature>
<keyword evidence="3 9" id="KW-0812">Transmembrane</keyword>
<feature type="transmembrane region" description="Helical" evidence="9">
    <location>
        <begin position="271"/>
        <end position="291"/>
    </location>
</feature>
<dbReference type="GO" id="GO:0033619">
    <property type="term" value="P:membrane protein proteolysis"/>
    <property type="evidence" value="ECO:0007669"/>
    <property type="project" value="TreeGrafter"/>
</dbReference>
<reference evidence="10" key="1">
    <citation type="submission" date="2021-03" db="EMBL/GenBank/DDBJ databases">
        <authorList>
            <person name="Tagirdzhanova G."/>
        </authorList>
    </citation>
    <scope>NUCLEOTIDE SEQUENCE</scope>
</reference>
<feature type="region of interest" description="Disordered" evidence="8">
    <location>
        <begin position="47"/>
        <end position="71"/>
    </location>
</feature>
<dbReference type="EMBL" id="CAJPDQ010000009">
    <property type="protein sequence ID" value="CAF9914289.1"/>
    <property type="molecule type" value="Genomic_DNA"/>
</dbReference>
<evidence type="ECO:0000256" key="9">
    <source>
        <dbReference type="SAM" id="Phobius"/>
    </source>
</evidence>
<dbReference type="InterPro" id="IPR006639">
    <property type="entry name" value="Preselin/SPP"/>
</dbReference>
<feature type="compositionally biased region" description="Basic and acidic residues" evidence="8">
    <location>
        <begin position="475"/>
        <end position="494"/>
    </location>
</feature>
<dbReference type="InterPro" id="IPR007369">
    <property type="entry name" value="Peptidase_A22B_SPP"/>
</dbReference>
<accession>A0A8H3IHX3</accession>
<keyword evidence="4" id="KW-0378">Hydrolase</keyword>
<feature type="transmembrane region" description="Helical" evidence="9">
    <location>
        <begin position="82"/>
        <end position="100"/>
    </location>
</feature>
<name>A0A8H3IHX3_9LECA</name>
<feature type="compositionally biased region" description="Basic and acidic residues" evidence="8">
    <location>
        <begin position="563"/>
        <end position="579"/>
    </location>
</feature>
<dbReference type="Pfam" id="PF04258">
    <property type="entry name" value="Peptidase_A22B"/>
    <property type="match status" value="1"/>
</dbReference>
<dbReference type="GO" id="GO:0098554">
    <property type="term" value="C:cytoplasmic side of endoplasmic reticulum membrane"/>
    <property type="evidence" value="ECO:0007669"/>
    <property type="project" value="TreeGrafter"/>
</dbReference>
<evidence type="ECO:0000313" key="11">
    <source>
        <dbReference type="Proteomes" id="UP000664169"/>
    </source>
</evidence>
<keyword evidence="11" id="KW-1185">Reference proteome</keyword>
<dbReference type="AlphaFoldDB" id="A0A8H3IHX3"/>
<evidence type="ECO:0000256" key="8">
    <source>
        <dbReference type="SAM" id="MobiDB-lite"/>
    </source>
</evidence>
<dbReference type="GO" id="GO:0042500">
    <property type="term" value="F:aspartic endopeptidase activity, intramembrane cleaving"/>
    <property type="evidence" value="ECO:0007669"/>
    <property type="project" value="InterPro"/>
</dbReference>
<dbReference type="Proteomes" id="UP000664169">
    <property type="component" value="Unassembled WGS sequence"/>
</dbReference>
<evidence type="ECO:0000256" key="1">
    <source>
        <dbReference type="ARBA" id="ARBA00004477"/>
    </source>
</evidence>
<gene>
    <name evidence="10" type="ORF">GOMPHAMPRED_008122</name>
</gene>
<dbReference type="GO" id="GO:0006465">
    <property type="term" value="P:signal peptide processing"/>
    <property type="evidence" value="ECO:0007669"/>
    <property type="project" value="TreeGrafter"/>
</dbReference>
<feature type="transmembrane region" description="Helical" evidence="9">
    <location>
        <begin position="112"/>
        <end position="141"/>
    </location>
</feature>
<keyword evidence="6 9" id="KW-1133">Transmembrane helix</keyword>
<dbReference type="SMART" id="SM00730">
    <property type="entry name" value="PSN"/>
    <property type="match status" value="1"/>
</dbReference>
<evidence type="ECO:0008006" key="12">
    <source>
        <dbReference type="Google" id="ProtNLM"/>
    </source>
</evidence>
<feature type="transmembrane region" description="Helical" evidence="9">
    <location>
        <begin position="248"/>
        <end position="264"/>
    </location>
</feature>
<feature type="transmembrane region" description="Helical" evidence="9">
    <location>
        <begin position="222"/>
        <end position="242"/>
    </location>
</feature>
<comment type="caution">
    <text evidence="10">The sequence shown here is derived from an EMBL/GenBank/DDBJ whole genome shotgun (WGS) entry which is preliminary data.</text>
</comment>
<feature type="transmembrane region" description="Helical" evidence="9">
    <location>
        <begin position="443"/>
        <end position="461"/>
    </location>
</feature>
<evidence type="ECO:0000256" key="5">
    <source>
        <dbReference type="ARBA" id="ARBA00022824"/>
    </source>
</evidence>
<feature type="compositionally biased region" description="Basic residues" evidence="8">
    <location>
        <begin position="56"/>
        <end position="67"/>
    </location>
</feature>
<evidence type="ECO:0000256" key="4">
    <source>
        <dbReference type="ARBA" id="ARBA00022801"/>
    </source>
</evidence>
<dbReference type="PANTHER" id="PTHR12174:SF23">
    <property type="entry name" value="MINOR HISTOCOMPATIBILITY ANTIGEN H13"/>
    <property type="match status" value="1"/>
</dbReference>
<evidence type="ECO:0000313" key="10">
    <source>
        <dbReference type="EMBL" id="CAF9914289.1"/>
    </source>
</evidence>
<evidence type="ECO:0000256" key="6">
    <source>
        <dbReference type="ARBA" id="ARBA00022989"/>
    </source>
</evidence>
<keyword evidence="5" id="KW-0256">Endoplasmic reticulum</keyword>
<feature type="transmembrane region" description="Helical" evidence="9">
    <location>
        <begin position="334"/>
        <end position="353"/>
    </location>
</feature>
<evidence type="ECO:0000256" key="3">
    <source>
        <dbReference type="ARBA" id="ARBA00022692"/>
    </source>
</evidence>
<proteinExistence type="inferred from homology"/>
<feature type="transmembrane region" description="Helical" evidence="9">
    <location>
        <begin position="415"/>
        <end position="437"/>
    </location>
</feature>
<evidence type="ECO:0000256" key="2">
    <source>
        <dbReference type="ARBA" id="ARBA00006859"/>
    </source>
</evidence>
<dbReference type="OrthoDB" id="29661at2759"/>
<protein>
    <recommendedName>
        <fullName evidence="12">Signal peptide peptidase</fullName>
    </recommendedName>
</protein>
<organism evidence="10 11">
    <name type="scientific">Gomphillus americanus</name>
    <dbReference type="NCBI Taxonomy" id="1940652"/>
    <lineage>
        <taxon>Eukaryota</taxon>
        <taxon>Fungi</taxon>
        <taxon>Dikarya</taxon>
        <taxon>Ascomycota</taxon>
        <taxon>Pezizomycotina</taxon>
        <taxon>Lecanoromycetes</taxon>
        <taxon>OSLEUM clade</taxon>
        <taxon>Ostropomycetidae</taxon>
        <taxon>Ostropales</taxon>
        <taxon>Graphidaceae</taxon>
        <taxon>Gomphilloideae</taxon>
        <taxon>Gomphillus</taxon>
    </lineage>
</organism>
<sequence length="579" mass="65098">MERAPGLSAEILQRMIEYFNEIRPEIPTFLTLILVAITPIYTGTHASLSRPSTAAKPKKKSRSKRHAPQADNRMEGLTPIDALLYPLLTGTMLTGLYYLIKWLQDPALLNKILNYYLTAFGMASIWQFVRDLLLVGTSFIFPTRYSYKSKIWTMDQARMKFVSIAHSEATNDDIHSSPLPGRLSRSPLPSKLSRLIWKFRKTQTQPHALIEAFAKGFGTTTVAINQSSVLAAIVAISAVLYYNLVDRPWWLTNLFGFSFCYSALQLLSPTTFWTGTLILTSLFFYDIYFVFYTPMMIEVATKLDIPVKLLIPKSPDSRQSDDKRALTLLGLGDIVLPGIMLGLALRFDLYMYYLRKQKHSKSNTGNGQDNVLNQSKKTSIVTKADYVIATGNWGERFWLDSEALKHEGGYFPKPYFTAGMIGYVFGMLVTETVMFVTKHGQPALLYLVPSVLGSLWTTAVARGELAHMWAYTEAEGTKAEEKGKPPNDDDRSADPSDTLLSKGENHSSTSNQPGGLDSNKPKDEILVKEKKPSISHTSREERELDEDNVNDRRLFYVSISLPEEPKTAAKSSDDNDKKD</sequence>
<comment type="subcellular location">
    <subcellularLocation>
        <location evidence="1">Endoplasmic reticulum membrane</location>
        <topology evidence="1">Multi-pass membrane protein</topology>
    </subcellularLocation>
</comment>
<evidence type="ECO:0000256" key="7">
    <source>
        <dbReference type="ARBA" id="ARBA00023136"/>
    </source>
</evidence>
<feature type="region of interest" description="Disordered" evidence="8">
    <location>
        <begin position="475"/>
        <end position="579"/>
    </location>
</feature>